<protein>
    <recommendedName>
        <fullName evidence="1">Beta-ketoacyl synthase-like N-terminal domain-containing protein</fullName>
    </recommendedName>
</protein>
<accession>A0A7W7YEY1</accession>
<dbReference type="EMBL" id="JACHIG010000012">
    <property type="protein sequence ID" value="MBB5034945.1"/>
    <property type="molecule type" value="Genomic_DNA"/>
</dbReference>
<evidence type="ECO:0000313" key="3">
    <source>
        <dbReference type="Proteomes" id="UP000590740"/>
    </source>
</evidence>
<sequence>MNSPRLYIRGVGAVSPAGWSAPAMLEAVVAGVPLPAVPCARPGDRTWPCQTRLVPPAPPEKVTRHPRLRRASAITRYSVAAAREALADAGYDPAAPPPGLGMIFVMMNGCVNYTGRFYNEVLENPAQASPLIFPETVFNAPASHIASFLGIDGAVSTLVGSSNAIMEALDAASFWISSGIVKECLILAAEECDWLSAEALTYYHPRLIASEGAGAILVSAEGAGPQISAMIGPLGYLSWQERTKVLPQLVTQSCESLAGRQATLFTDLIGISRLDHAEDAAWSCGPWSAVHNPKKILGESMGASSALHLVLGALSARCTRQPAIVSMPGTNTAAYACVVEPQV</sequence>
<evidence type="ECO:0000259" key="1">
    <source>
        <dbReference type="Pfam" id="PF00109"/>
    </source>
</evidence>
<dbReference type="AlphaFoldDB" id="A0A7W7YEY1"/>
<dbReference type="GO" id="GO:0016746">
    <property type="term" value="F:acyltransferase activity"/>
    <property type="evidence" value="ECO:0007669"/>
    <property type="project" value="InterPro"/>
</dbReference>
<name>A0A7W7YEY1_9BACT</name>
<gene>
    <name evidence="2" type="ORF">HNQ65_004553</name>
</gene>
<comment type="caution">
    <text evidence="2">The sequence shown here is derived from an EMBL/GenBank/DDBJ whole genome shotgun (WGS) entry which is preliminary data.</text>
</comment>
<dbReference type="InterPro" id="IPR016039">
    <property type="entry name" value="Thiolase-like"/>
</dbReference>
<dbReference type="Pfam" id="PF00109">
    <property type="entry name" value="ketoacyl-synt"/>
    <property type="match status" value="1"/>
</dbReference>
<dbReference type="RefSeq" id="WP_184343238.1">
    <property type="nucleotide sequence ID" value="NZ_JACHIG010000012.1"/>
</dbReference>
<dbReference type="Proteomes" id="UP000590740">
    <property type="component" value="Unassembled WGS sequence"/>
</dbReference>
<dbReference type="SUPFAM" id="SSF53901">
    <property type="entry name" value="Thiolase-like"/>
    <property type="match status" value="1"/>
</dbReference>
<feature type="domain" description="Beta-ketoacyl synthase-like N-terminal" evidence="1">
    <location>
        <begin position="65"/>
        <end position="168"/>
    </location>
</feature>
<organism evidence="2 3">
    <name type="scientific">Prosthecobacter vanneervenii</name>
    <dbReference type="NCBI Taxonomy" id="48466"/>
    <lineage>
        <taxon>Bacteria</taxon>
        <taxon>Pseudomonadati</taxon>
        <taxon>Verrucomicrobiota</taxon>
        <taxon>Verrucomicrobiia</taxon>
        <taxon>Verrucomicrobiales</taxon>
        <taxon>Verrucomicrobiaceae</taxon>
        <taxon>Prosthecobacter</taxon>
    </lineage>
</organism>
<keyword evidence="3" id="KW-1185">Reference proteome</keyword>
<reference evidence="2 3" key="1">
    <citation type="submission" date="2020-08" db="EMBL/GenBank/DDBJ databases">
        <title>Genomic Encyclopedia of Type Strains, Phase IV (KMG-IV): sequencing the most valuable type-strain genomes for metagenomic binning, comparative biology and taxonomic classification.</title>
        <authorList>
            <person name="Goeker M."/>
        </authorList>
    </citation>
    <scope>NUCLEOTIDE SEQUENCE [LARGE SCALE GENOMIC DNA]</scope>
    <source>
        <strain evidence="2 3">DSM 12252</strain>
    </source>
</reference>
<evidence type="ECO:0000313" key="2">
    <source>
        <dbReference type="EMBL" id="MBB5034945.1"/>
    </source>
</evidence>
<dbReference type="Gene3D" id="3.40.47.10">
    <property type="match status" value="1"/>
</dbReference>
<proteinExistence type="predicted"/>
<dbReference type="InterPro" id="IPR014030">
    <property type="entry name" value="Ketoacyl_synth_N"/>
</dbReference>